<feature type="transmembrane region" description="Helical" evidence="2">
    <location>
        <begin position="185"/>
        <end position="208"/>
    </location>
</feature>
<name>A0AA38PFR7_9AGAR</name>
<keyword evidence="2" id="KW-0472">Membrane</keyword>
<evidence type="ECO:0000256" key="1">
    <source>
        <dbReference type="SAM" id="MobiDB-lite"/>
    </source>
</evidence>
<keyword evidence="2" id="KW-1133">Transmembrane helix</keyword>
<dbReference type="Proteomes" id="UP001163846">
    <property type="component" value="Unassembled WGS sequence"/>
</dbReference>
<sequence>MPGNHLALNQHAVHHVHARFMSNVAIGPGGQATFVAPTQPASSIAFAASVSTVNVASATLQSVFSSPSAATAIANSPTLIISPSASSAPSGLVEVSTTVVVTSEVVEATTNSMSSSSSAILGTTSSSGSISTATTSIASATSSMASSSSPPLSTMSSSSTTSPSSLAASATSSATTTASTKEPTLYIGIVLGTIIVIACCAALIAWWLRIRTHNRRRKKTVAVPWANRPGSSLSSFADSDSLEKGGASDSHQCTWEPRGDRDVGEPKRSTSYFQDLTTPVKRQSVPILSVPSPPPPIYPYYSRAPPRYPNSHTSSCSLPSISPASIAPLQESVAYPLPSTFPPANFVQPNRNVHPNPPSVRMQFLTDPEFGTPRESMIKPRYLSLDEGLEVPWKLETPVLNLEPSYLLPPAPSGNVQVDRPSSPHERHPQVQEKTPTDTLPPSVSEDPSKTWSSSIKANLMYAFNAVTKATGAQTNEEYDKLSPLPSRNTSHIRKNDLRNGRAPIPETGWVEYLGGELVGKAPTLVESPTLEETSAGRGVVHINTEFSNDGPLPYPGTVGSSSTSLHSYSCFGTGMGLESYRGNDHAFSPLPSLPSSIASSRQPSITSYKSTAALNVRKKNTSMRSFGTTRSSASGLHRNLGSQRRPRYAYGGEMAAGSRRGSVLSDVPRLPALPSFSRSKSGSGMSVLSRLSTMRSMKSTRSIMTVLTDREEMARKALMERQRRGNVDIRSR</sequence>
<feature type="compositionally biased region" description="Basic and acidic residues" evidence="1">
    <location>
        <begin position="422"/>
        <end position="431"/>
    </location>
</feature>
<feature type="region of interest" description="Disordered" evidence="1">
    <location>
        <begin position="477"/>
        <end position="500"/>
    </location>
</feature>
<dbReference type="AlphaFoldDB" id="A0AA38PFR7"/>
<gene>
    <name evidence="3" type="ORF">F5878DRAFT_658249</name>
</gene>
<feature type="compositionally biased region" description="Basic and acidic residues" evidence="1">
    <location>
        <begin position="257"/>
        <end position="268"/>
    </location>
</feature>
<proteinExistence type="predicted"/>
<accession>A0AA38PFR7</accession>
<feature type="compositionally biased region" description="Polar residues" evidence="1">
    <location>
        <begin position="623"/>
        <end position="635"/>
    </location>
</feature>
<reference evidence="3" key="1">
    <citation type="submission" date="2022-08" db="EMBL/GenBank/DDBJ databases">
        <authorList>
            <consortium name="DOE Joint Genome Institute"/>
            <person name="Min B."/>
            <person name="Riley R."/>
            <person name="Sierra-Patev S."/>
            <person name="Naranjo-Ortiz M."/>
            <person name="Looney B."/>
            <person name="Konkel Z."/>
            <person name="Slot J.C."/>
            <person name="Sakamoto Y."/>
            <person name="Steenwyk J.L."/>
            <person name="Rokas A."/>
            <person name="Carro J."/>
            <person name="Camarero S."/>
            <person name="Ferreira P."/>
            <person name="Molpeceres G."/>
            <person name="Ruiz-Duenas F.J."/>
            <person name="Serrano A."/>
            <person name="Henrissat B."/>
            <person name="Drula E."/>
            <person name="Hughes K.W."/>
            <person name="Mata J.L."/>
            <person name="Ishikawa N.K."/>
            <person name="Vargas-Isla R."/>
            <person name="Ushijima S."/>
            <person name="Smith C.A."/>
            <person name="Ahrendt S."/>
            <person name="Andreopoulos W."/>
            <person name="He G."/>
            <person name="Labutti K."/>
            <person name="Lipzen A."/>
            <person name="Ng V."/>
            <person name="Sandor L."/>
            <person name="Barry K."/>
            <person name="Martinez A.T."/>
            <person name="Xiao Y."/>
            <person name="Gibbons J.G."/>
            <person name="Terashima K."/>
            <person name="Hibbett D.S."/>
            <person name="Grigoriev I.V."/>
        </authorList>
    </citation>
    <scope>NUCLEOTIDE SEQUENCE</scope>
    <source>
        <strain evidence="3">TFB9207</strain>
    </source>
</reference>
<feature type="region of interest" description="Disordered" evidence="1">
    <location>
        <begin position="622"/>
        <end position="643"/>
    </location>
</feature>
<evidence type="ECO:0000313" key="3">
    <source>
        <dbReference type="EMBL" id="KAJ3841761.1"/>
    </source>
</evidence>
<evidence type="ECO:0000313" key="4">
    <source>
        <dbReference type="Proteomes" id="UP001163846"/>
    </source>
</evidence>
<evidence type="ECO:0000256" key="2">
    <source>
        <dbReference type="SAM" id="Phobius"/>
    </source>
</evidence>
<feature type="compositionally biased region" description="Polar residues" evidence="1">
    <location>
        <begin position="432"/>
        <end position="442"/>
    </location>
</feature>
<feature type="region of interest" description="Disordered" evidence="1">
    <location>
        <begin position="234"/>
        <end position="269"/>
    </location>
</feature>
<protein>
    <submittedName>
        <fullName evidence="3">Uncharacterized protein</fullName>
    </submittedName>
</protein>
<keyword evidence="2" id="KW-0812">Transmembrane</keyword>
<comment type="caution">
    <text evidence="3">The sequence shown here is derived from an EMBL/GenBank/DDBJ whole genome shotgun (WGS) entry which is preliminary data.</text>
</comment>
<feature type="region of interest" description="Disordered" evidence="1">
    <location>
        <begin position="411"/>
        <end position="451"/>
    </location>
</feature>
<keyword evidence="4" id="KW-1185">Reference proteome</keyword>
<organism evidence="3 4">
    <name type="scientific">Lentinula raphanica</name>
    <dbReference type="NCBI Taxonomy" id="153919"/>
    <lineage>
        <taxon>Eukaryota</taxon>
        <taxon>Fungi</taxon>
        <taxon>Dikarya</taxon>
        <taxon>Basidiomycota</taxon>
        <taxon>Agaricomycotina</taxon>
        <taxon>Agaricomycetes</taxon>
        <taxon>Agaricomycetidae</taxon>
        <taxon>Agaricales</taxon>
        <taxon>Marasmiineae</taxon>
        <taxon>Omphalotaceae</taxon>
        <taxon>Lentinula</taxon>
    </lineage>
</organism>
<feature type="region of interest" description="Disordered" evidence="1">
    <location>
        <begin position="143"/>
        <end position="174"/>
    </location>
</feature>
<dbReference type="EMBL" id="MU806029">
    <property type="protein sequence ID" value="KAJ3841761.1"/>
    <property type="molecule type" value="Genomic_DNA"/>
</dbReference>